<dbReference type="GeneID" id="108673456"/>
<evidence type="ECO:0000256" key="1">
    <source>
        <dbReference type="SAM" id="MobiDB-lite"/>
    </source>
</evidence>
<feature type="region of interest" description="Disordered" evidence="1">
    <location>
        <begin position="330"/>
        <end position="400"/>
    </location>
</feature>
<dbReference type="Proteomes" id="UP000694843">
    <property type="component" value="Unplaced"/>
</dbReference>
<feature type="compositionally biased region" description="Low complexity" evidence="1">
    <location>
        <begin position="1"/>
        <end position="12"/>
    </location>
</feature>
<proteinExistence type="predicted"/>
<reference evidence="3" key="1">
    <citation type="submission" date="2025-08" db="UniProtKB">
        <authorList>
            <consortium name="RefSeq"/>
        </authorList>
    </citation>
    <scope>IDENTIFICATION</scope>
    <source>
        <tissue evidence="3">Whole organism</tissue>
    </source>
</reference>
<name>A0A8B7NSQ6_HYAAZ</name>
<feature type="compositionally biased region" description="Basic residues" evidence="1">
    <location>
        <begin position="145"/>
        <end position="169"/>
    </location>
</feature>
<dbReference type="RefSeq" id="XP_018016784.1">
    <property type="nucleotide sequence ID" value="XM_018161295.2"/>
</dbReference>
<organism evidence="2 3">
    <name type="scientific">Hyalella azteca</name>
    <name type="common">Amphipod</name>
    <dbReference type="NCBI Taxonomy" id="294128"/>
    <lineage>
        <taxon>Eukaryota</taxon>
        <taxon>Metazoa</taxon>
        <taxon>Ecdysozoa</taxon>
        <taxon>Arthropoda</taxon>
        <taxon>Crustacea</taxon>
        <taxon>Multicrustacea</taxon>
        <taxon>Malacostraca</taxon>
        <taxon>Eumalacostraca</taxon>
        <taxon>Peracarida</taxon>
        <taxon>Amphipoda</taxon>
        <taxon>Senticaudata</taxon>
        <taxon>Talitrida</taxon>
        <taxon>Talitroidea</taxon>
        <taxon>Hyalellidae</taxon>
        <taxon>Hyalella</taxon>
    </lineage>
</organism>
<sequence>MRGDVFFPTTFSPTPPLPIIKSEHDSPPSSPSSTPPSTPPYSSSPSSTTSAFSSPVSAFSTPAPQYLSSSAPSHPSPFLSHSPPSSPCPTPPTTTVTAATLFFPPRSSTPYRRSHSLHRRDRVDQDEEEDGDVEDEDQDSEMASPRRRVVHNLHHRSLYRRHHRHRSVTRRSSSSEESSDKPSAPKSRVRDNPVHVDDHRRIGHVVDDDVEVEVEADDDAEIIDIELDEDEDDDDDVEDDAVEVVNDNDVVESSHHHHRMHDDADGVSGVAAIGAAAVGFEVATFLRRVTLKPRRTLSLSPTPARPGDMSMGRNLRAACCLDFTNKDDDDGLCRPADSDPENAKRKPQNDENGNLPDCPDKSVLADACNVSNNNNNRVGDPDHHTTNVTAAEGVGDDGRGSGNVRFARRGAVPLGASSSLPALSTLKRSSVKRPLEVTLPCQEIQYLDISYQKVGTNMVQFSPIPRKKIAYHPVLHHTIHYCEVSYCGNTNNNNNSFFNFNAERPVKRKPLVRSHSFAV</sequence>
<evidence type="ECO:0000313" key="2">
    <source>
        <dbReference type="Proteomes" id="UP000694843"/>
    </source>
</evidence>
<feature type="region of interest" description="Disordered" evidence="1">
    <location>
        <begin position="1"/>
        <end position="202"/>
    </location>
</feature>
<dbReference type="OrthoDB" id="6343208at2759"/>
<feature type="compositionally biased region" description="Acidic residues" evidence="1">
    <location>
        <begin position="124"/>
        <end position="140"/>
    </location>
</feature>
<feature type="compositionally biased region" description="Low complexity" evidence="1">
    <location>
        <begin position="93"/>
        <end position="105"/>
    </location>
</feature>
<feature type="compositionally biased region" description="Low complexity" evidence="1">
    <location>
        <begin position="40"/>
        <end position="83"/>
    </location>
</feature>
<feature type="compositionally biased region" description="Pro residues" evidence="1">
    <location>
        <begin position="28"/>
        <end position="39"/>
    </location>
</feature>
<keyword evidence="2" id="KW-1185">Reference proteome</keyword>
<accession>A0A8B7NSQ6</accession>
<evidence type="ECO:0000313" key="3">
    <source>
        <dbReference type="RefSeq" id="XP_018016784.1"/>
    </source>
</evidence>
<gene>
    <name evidence="3" type="primary">LOC108673456</name>
</gene>
<protein>
    <submittedName>
        <fullName evidence="3">Uncharacterized protein LOC108673456 isoform X1</fullName>
    </submittedName>
</protein>
<dbReference type="KEGG" id="hazt:108673456"/>
<feature type="compositionally biased region" description="Basic and acidic residues" evidence="1">
    <location>
        <begin position="188"/>
        <end position="202"/>
    </location>
</feature>
<dbReference type="AlphaFoldDB" id="A0A8B7NSQ6"/>